<dbReference type="GO" id="GO:0008146">
    <property type="term" value="F:sulfotransferase activity"/>
    <property type="evidence" value="ECO:0007669"/>
    <property type="project" value="TreeGrafter"/>
</dbReference>
<evidence type="ECO:0000256" key="2">
    <source>
        <dbReference type="ARBA" id="ARBA00022741"/>
    </source>
</evidence>
<dbReference type="Pfam" id="PF00899">
    <property type="entry name" value="ThiF"/>
    <property type="match status" value="1"/>
</dbReference>
<proteinExistence type="predicted"/>
<keyword evidence="3" id="KW-0067">ATP-binding</keyword>
<dbReference type="PANTHER" id="PTHR10953">
    <property type="entry name" value="UBIQUITIN-ACTIVATING ENZYME E1"/>
    <property type="match status" value="1"/>
</dbReference>
<dbReference type="SUPFAM" id="SSF69572">
    <property type="entry name" value="Activating enzymes of the ubiquitin-like proteins"/>
    <property type="match status" value="1"/>
</dbReference>
<protein>
    <submittedName>
        <fullName evidence="5">Adenylyltransferase</fullName>
    </submittedName>
</protein>
<dbReference type="GO" id="GO:0005829">
    <property type="term" value="C:cytosol"/>
    <property type="evidence" value="ECO:0007669"/>
    <property type="project" value="TreeGrafter"/>
</dbReference>
<dbReference type="CDD" id="cd00757">
    <property type="entry name" value="ThiF_MoeB_HesA_family"/>
    <property type="match status" value="1"/>
</dbReference>
<sequence length="253" mass="27126">MSGNCENEGRYSRQLILPAVGTVGQEKLRLGKVLVVGAGGLGSPALQYLAAAGVGRIGIVDSDFIELSNLNRQTLYSSDEVGRLKAQIAAHRIKALNPDCEVLAFSTRLTAENAARIVKDYEIVIDGSDNFATRYILNDTCVEQEKPLIYGAVYQFEGQLMVIKPGEGPCFRCLFAEEPPPGEIPSCRENGVIGFLPGLVGTWQAAEAIKLLLGAGELAGGELMVIDPLERSFRKVKVPRNKKCLACSAGGKS</sequence>
<evidence type="ECO:0000313" key="6">
    <source>
        <dbReference type="Proteomes" id="UP000178602"/>
    </source>
</evidence>
<keyword evidence="1 5" id="KW-0808">Transferase</keyword>
<dbReference type="FunFam" id="3.40.50.720:FF:000033">
    <property type="entry name" value="Adenylyltransferase and sulfurtransferase MOCS3"/>
    <property type="match status" value="1"/>
</dbReference>
<keyword evidence="5" id="KW-0548">Nucleotidyltransferase</keyword>
<comment type="caution">
    <text evidence="5">The sequence shown here is derived from an EMBL/GenBank/DDBJ whole genome shotgun (WGS) entry which is preliminary data.</text>
</comment>
<keyword evidence="2" id="KW-0547">Nucleotide-binding</keyword>
<dbReference type="EMBL" id="MEUG01000001">
    <property type="protein sequence ID" value="OGC27772.1"/>
    <property type="molecule type" value="Genomic_DNA"/>
</dbReference>
<dbReference type="GO" id="GO:0016779">
    <property type="term" value="F:nucleotidyltransferase activity"/>
    <property type="evidence" value="ECO:0007669"/>
    <property type="project" value="UniProtKB-KW"/>
</dbReference>
<dbReference type="GO" id="GO:0008641">
    <property type="term" value="F:ubiquitin-like modifier activating enzyme activity"/>
    <property type="evidence" value="ECO:0007669"/>
    <property type="project" value="InterPro"/>
</dbReference>
<organism evidence="5 6">
    <name type="scientific">candidate division WOR-1 bacterium RIFOXYC12_FULL_54_18</name>
    <dbReference type="NCBI Taxonomy" id="1802584"/>
    <lineage>
        <taxon>Bacteria</taxon>
        <taxon>Bacillati</taxon>
        <taxon>Saganbacteria</taxon>
    </lineage>
</organism>
<dbReference type="InterPro" id="IPR045886">
    <property type="entry name" value="ThiF/MoeB/HesA"/>
</dbReference>
<accession>A0A1F4T4T6</accession>
<dbReference type="GO" id="GO:0005524">
    <property type="term" value="F:ATP binding"/>
    <property type="evidence" value="ECO:0007669"/>
    <property type="project" value="UniProtKB-KW"/>
</dbReference>
<evidence type="ECO:0000256" key="3">
    <source>
        <dbReference type="ARBA" id="ARBA00022840"/>
    </source>
</evidence>
<evidence type="ECO:0000313" key="5">
    <source>
        <dbReference type="EMBL" id="OGC27772.1"/>
    </source>
</evidence>
<dbReference type="InterPro" id="IPR035985">
    <property type="entry name" value="Ubiquitin-activating_enz"/>
</dbReference>
<evidence type="ECO:0000256" key="1">
    <source>
        <dbReference type="ARBA" id="ARBA00022679"/>
    </source>
</evidence>
<dbReference type="NCBIfam" id="NF004281">
    <property type="entry name" value="PRK05690.1"/>
    <property type="match status" value="1"/>
</dbReference>
<dbReference type="GO" id="GO:0004792">
    <property type="term" value="F:thiosulfate-cyanide sulfurtransferase activity"/>
    <property type="evidence" value="ECO:0007669"/>
    <property type="project" value="TreeGrafter"/>
</dbReference>
<evidence type="ECO:0000259" key="4">
    <source>
        <dbReference type="Pfam" id="PF00899"/>
    </source>
</evidence>
<dbReference type="Gene3D" id="3.40.50.720">
    <property type="entry name" value="NAD(P)-binding Rossmann-like Domain"/>
    <property type="match status" value="1"/>
</dbReference>
<dbReference type="Proteomes" id="UP000178602">
    <property type="component" value="Unassembled WGS sequence"/>
</dbReference>
<dbReference type="InterPro" id="IPR000594">
    <property type="entry name" value="ThiF_NAD_FAD-bd"/>
</dbReference>
<name>A0A1F4T4T6_UNCSA</name>
<dbReference type="PANTHER" id="PTHR10953:SF102">
    <property type="entry name" value="ADENYLYLTRANSFERASE AND SULFURTRANSFERASE MOCS3"/>
    <property type="match status" value="1"/>
</dbReference>
<dbReference type="AlphaFoldDB" id="A0A1F4T4T6"/>
<reference evidence="5 6" key="1">
    <citation type="journal article" date="2016" name="Nat. Commun.">
        <title>Thousands of microbial genomes shed light on interconnected biogeochemical processes in an aquifer system.</title>
        <authorList>
            <person name="Anantharaman K."/>
            <person name="Brown C.T."/>
            <person name="Hug L.A."/>
            <person name="Sharon I."/>
            <person name="Castelle C.J."/>
            <person name="Probst A.J."/>
            <person name="Thomas B.C."/>
            <person name="Singh A."/>
            <person name="Wilkins M.J."/>
            <person name="Karaoz U."/>
            <person name="Brodie E.L."/>
            <person name="Williams K.H."/>
            <person name="Hubbard S.S."/>
            <person name="Banfield J.F."/>
        </authorList>
    </citation>
    <scope>NUCLEOTIDE SEQUENCE [LARGE SCALE GENOMIC DNA]</scope>
</reference>
<feature type="domain" description="THIF-type NAD/FAD binding fold" evidence="4">
    <location>
        <begin position="11"/>
        <end position="245"/>
    </location>
</feature>
<gene>
    <name evidence="5" type="ORF">A3K49_02010</name>
</gene>